<keyword evidence="3" id="KW-1185">Reference proteome</keyword>
<name>A0A3P7KEI6_STRVU</name>
<dbReference type="Proteomes" id="UP000270094">
    <property type="component" value="Unassembled WGS sequence"/>
</dbReference>
<feature type="compositionally biased region" description="Basic and acidic residues" evidence="1">
    <location>
        <begin position="102"/>
        <end position="111"/>
    </location>
</feature>
<accession>A0A3P7KEI6</accession>
<sequence length="111" mass="12766">MSVLYKLFTKIILARISRTLDKAQPVEQAGFRQGFSLDNPQNWQTSIILETVWITSRIIETLPRLGDPTEYVSKAKHLDWSYNEKNRQQMDTGMDPSQSETSSREATDQMG</sequence>
<reference evidence="2 3" key="1">
    <citation type="submission" date="2018-11" db="EMBL/GenBank/DDBJ databases">
        <authorList>
            <consortium name="Pathogen Informatics"/>
        </authorList>
    </citation>
    <scope>NUCLEOTIDE SEQUENCE [LARGE SCALE GENOMIC DNA]</scope>
</reference>
<evidence type="ECO:0000256" key="1">
    <source>
        <dbReference type="SAM" id="MobiDB-lite"/>
    </source>
</evidence>
<evidence type="ECO:0000313" key="2">
    <source>
        <dbReference type="EMBL" id="VDM69605.1"/>
    </source>
</evidence>
<protein>
    <recommendedName>
        <fullName evidence="4">Reverse transcriptase domain-containing protein</fullName>
    </recommendedName>
</protein>
<evidence type="ECO:0008006" key="4">
    <source>
        <dbReference type="Google" id="ProtNLM"/>
    </source>
</evidence>
<proteinExistence type="predicted"/>
<dbReference type="OrthoDB" id="410104at2759"/>
<dbReference type="EMBL" id="UYYB01012857">
    <property type="protein sequence ID" value="VDM69605.1"/>
    <property type="molecule type" value="Genomic_DNA"/>
</dbReference>
<organism evidence="2 3">
    <name type="scientific">Strongylus vulgaris</name>
    <name type="common">Blood worm</name>
    <dbReference type="NCBI Taxonomy" id="40348"/>
    <lineage>
        <taxon>Eukaryota</taxon>
        <taxon>Metazoa</taxon>
        <taxon>Ecdysozoa</taxon>
        <taxon>Nematoda</taxon>
        <taxon>Chromadorea</taxon>
        <taxon>Rhabditida</taxon>
        <taxon>Rhabditina</taxon>
        <taxon>Rhabditomorpha</taxon>
        <taxon>Strongyloidea</taxon>
        <taxon>Strongylidae</taxon>
        <taxon>Strongylus</taxon>
    </lineage>
</organism>
<dbReference type="AlphaFoldDB" id="A0A3P7KEI6"/>
<feature type="compositionally biased region" description="Polar residues" evidence="1">
    <location>
        <begin position="89"/>
        <end position="101"/>
    </location>
</feature>
<gene>
    <name evidence="2" type="ORF">SVUK_LOCUS4603</name>
</gene>
<feature type="region of interest" description="Disordered" evidence="1">
    <location>
        <begin position="83"/>
        <end position="111"/>
    </location>
</feature>
<evidence type="ECO:0000313" key="3">
    <source>
        <dbReference type="Proteomes" id="UP000270094"/>
    </source>
</evidence>